<dbReference type="Proteomes" id="UP000070560">
    <property type="component" value="Chromosome"/>
</dbReference>
<name>A0A7U4QKK2_DESA2</name>
<dbReference type="NCBIfam" id="TIGR00708">
    <property type="entry name" value="cobA"/>
    <property type="match status" value="1"/>
</dbReference>
<comment type="catalytic activity">
    <reaction evidence="8">
        <text>2 cob(II)yrinate a,c diamide + reduced [electron-transfer flavoprotein] + 2 ATP = 2 adenosylcob(III)yrinate a,c-diamide + 2 triphosphate + oxidized [electron-transfer flavoprotein] + 3 H(+)</text>
        <dbReference type="Rhea" id="RHEA:11528"/>
        <dbReference type="Rhea" id="RHEA-COMP:10685"/>
        <dbReference type="Rhea" id="RHEA-COMP:10686"/>
        <dbReference type="ChEBI" id="CHEBI:15378"/>
        <dbReference type="ChEBI" id="CHEBI:18036"/>
        <dbReference type="ChEBI" id="CHEBI:30616"/>
        <dbReference type="ChEBI" id="CHEBI:57692"/>
        <dbReference type="ChEBI" id="CHEBI:58307"/>
        <dbReference type="ChEBI" id="CHEBI:58503"/>
        <dbReference type="ChEBI" id="CHEBI:58537"/>
        <dbReference type="EC" id="2.5.1.17"/>
    </reaction>
</comment>
<dbReference type="UniPathway" id="UPA00148">
    <property type="reaction ID" value="UER00233"/>
</dbReference>
<keyword evidence="11" id="KW-1185">Reference proteome</keyword>
<gene>
    <name evidence="10" type="ORF">HS1_001258</name>
</gene>
<protein>
    <recommendedName>
        <fullName evidence="3">corrinoid adenosyltransferase</fullName>
        <ecNumber evidence="3">2.5.1.17</ecNumber>
    </recommendedName>
    <alternativeName>
        <fullName evidence="5">Cob(II)alamin adenosyltransferase</fullName>
    </alternativeName>
    <alternativeName>
        <fullName evidence="7">Cob(II)yrinic acid a,c-diamide adenosyltransferase</fullName>
    </alternativeName>
    <alternativeName>
        <fullName evidence="6">Cobinamide/cobalamin adenosyltransferase</fullName>
    </alternativeName>
</protein>
<evidence type="ECO:0000313" key="10">
    <source>
        <dbReference type="EMBL" id="AMM41062.1"/>
    </source>
</evidence>
<evidence type="ECO:0000256" key="6">
    <source>
        <dbReference type="ARBA" id="ARBA00033334"/>
    </source>
</evidence>
<evidence type="ECO:0000256" key="8">
    <source>
        <dbReference type="ARBA" id="ARBA00048555"/>
    </source>
</evidence>
<dbReference type="PIRSF" id="PIRSF015617">
    <property type="entry name" value="Adensltrnsf_CobA"/>
    <property type="match status" value="1"/>
</dbReference>
<dbReference type="GO" id="GO:0005524">
    <property type="term" value="F:ATP binding"/>
    <property type="evidence" value="ECO:0007669"/>
    <property type="project" value="InterPro"/>
</dbReference>
<evidence type="ECO:0000256" key="4">
    <source>
        <dbReference type="ARBA" id="ARBA00024929"/>
    </source>
</evidence>
<organism evidence="10 11">
    <name type="scientific">Desulfofervidus auxilii</name>
    <dbReference type="NCBI Taxonomy" id="1621989"/>
    <lineage>
        <taxon>Bacteria</taxon>
        <taxon>Pseudomonadati</taxon>
        <taxon>Thermodesulfobacteriota</taxon>
        <taxon>Candidatus Desulfofervidia</taxon>
        <taxon>Candidatus Desulfofervidales</taxon>
        <taxon>Candidatus Desulfofervidaceae</taxon>
        <taxon>Candidatus Desulfofervidus</taxon>
    </lineage>
</organism>
<accession>A0A7U4QKK2</accession>
<evidence type="ECO:0000313" key="11">
    <source>
        <dbReference type="Proteomes" id="UP000070560"/>
    </source>
</evidence>
<keyword evidence="10" id="KW-0808">Transferase</keyword>
<dbReference type="EMBL" id="CP013015">
    <property type="protein sequence ID" value="AMM41062.1"/>
    <property type="molecule type" value="Genomic_DNA"/>
</dbReference>
<evidence type="ECO:0000256" key="1">
    <source>
        <dbReference type="ARBA" id="ARBA00005121"/>
    </source>
</evidence>
<evidence type="ECO:0000256" key="2">
    <source>
        <dbReference type="ARBA" id="ARBA00007487"/>
    </source>
</evidence>
<comment type="catalytic activity">
    <reaction evidence="9">
        <text>2 cob(II)alamin + reduced [electron-transfer flavoprotein] + 2 ATP = 2 adenosylcob(III)alamin + 2 triphosphate + oxidized [electron-transfer flavoprotein] + 3 H(+)</text>
        <dbReference type="Rhea" id="RHEA:28671"/>
        <dbReference type="Rhea" id="RHEA-COMP:10685"/>
        <dbReference type="Rhea" id="RHEA-COMP:10686"/>
        <dbReference type="ChEBI" id="CHEBI:15378"/>
        <dbReference type="ChEBI" id="CHEBI:16304"/>
        <dbReference type="ChEBI" id="CHEBI:18036"/>
        <dbReference type="ChEBI" id="CHEBI:18408"/>
        <dbReference type="ChEBI" id="CHEBI:30616"/>
        <dbReference type="ChEBI" id="CHEBI:57692"/>
        <dbReference type="ChEBI" id="CHEBI:58307"/>
        <dbReference type="EC" id="2.5.1.17"/>
    </reaction>
</comment>
<reference evidence="10 11" key="1">
    <citation type="submission" date="2015-10" db="EMBL/GenBank/DDBJ databases">
        <title>Candidatus Desulfofervidus auxilii, a hydrogenotrophic sulfate-reducing bacterium involved in the thermophilic anaerobic oxidation of methane.</title>
        <authorList>
            <person name="Krukenberg V."/>
            <person name="Richter M."/>
            <person name="Wegener G."/>
        </authorList>
    </citation>
    <scope>NUCLEOTIDE SEQUENCE [LARGE SCALE GENOMIC DNA]</scope>
    <source>
        <strain evidence="10 11">HS1</strain>
    </source>
</reference>
<evidence type="ECO:0000256" key="7">
    <source>
        <dbReference type="ARBA" id="ARBA00033354"/>
    </source>
</evidence>
<dbReference type="GO" id="GO:0008817">
    <property type="term" value="F:corrinoid adenosyltransferase activity"/>
    <property type="evidence" value="ECO:0007669"/>
    <property type="project" value="UniProtKB-EC"/>
</dbReference>
<dbReference type="InterPro" id="IPR027417">
    <property type="entry name" value="P-loop_NTPase"/>
</dbReference>
<comment type="function">
    <text evidence="4">Required for both de novo synthesis of the corrin ring for the assimilation of exogenous corrinoids. Participates in the adenosylation of a variety of incomplete and complete corrinoids.</text>
</comment>
<dbReference type="PANTHER" id="PTHR46638">
    <property type="entry name" value="CORRINOID ADENOSYLTRANSFERASE"/>
    <property type="match status" value="1"/>
</dbReference>
<dbReference type="EC" id="2.5.1.17" evidence="3"/>
<evidence type="ECO:0000256" key="9">
    <source>
        <dbReference type="ARBA" id="ARBA00048692"/>
    </source>
</evidence>
<evidence type="ECO:0000256" key="5">
    <source>
        <dbReference type="ARBA" id="ARBA00031529"/>
    </source>
</evidence>
<dbReference type="InterPro" id="IPR003724">
    <property type="entry name" value="CblAdoTrfase_CobA"/>
</dbReference>
<proteinExistence type="inferred from homology"/>
<dbReference type="NCBIfam" id="NF004637">
    <property type="entry name" value="PRK05986.1"/>
    <property type="match status" value="1"/>
</dbReference>
<sequence length="170" mass="19019">MMYGYIQIYTGNGKGKTTAALGLALRAAGAGLKVFIGQFLKKQSSEQEALKRFEDLIKIETYGGPKLIKTPSVEDKKRAEKGFKVCMDNINSGKYDVVILDEINVAIHLGVLNVEQVVAFLKKRLKGVEIILTGRYAPKELIEIADLVTEMREVKHYYHKGIKARKGIEF</sequence>
<dbReference type="AlphaFoldDB" id="A0A7U4QKK2"/>
<dbReference type="PANTHER" id="PTHR46638:SF1">
    <property type="entry name" value="CORRINOID ADENOSYLTRANSFERASE"/>
    <property type="match status" value="1"/>
</dbReference>
<dbReference type="KEGG" id="daw:HS1_001258"/>
<evidence type="ECO:0000256" key="3">
    <source>
        <dbReference type="ARBA" id="ARBA00012454"/>
    </source>
</evidence>
<comment type="pathway">
    <text evidence="1">Cofactor biosynthesis; adenosylcobalamin biosynthesis; adenosylcobalamin from cob(II)yrinate a,c-diamide: step 2/7.</text>
</comment>
<dbReference type="Pfam" id="PF02572">
    <property type="entry name" value="CobA_CobO_BtuR"/>
    <property type="match status" value="1"/>
</dbReference>
<dbReference type="Gene3D" id="3.40.50.300">
    <property type="entry name" value="P-loop containing nucleotide triphosphate hydrolases"/>
    <property type="match status" value="1"/>
</dbReference>
<comment type="similarity">
    <text evidence="2">Belongs to the Cob(I)alamin adenosyltransferase family.</text>
</comment>
<dbReference type="GO" id="GO:0009236">
    <property type="term" value="P:cobalamin biosynthetic process"/>
    <property type="evidence" value="ECO:0007669"/>
    <property type="project" value="UniProtKB-UniPathway"/>
</dbReference>
<dbReference type="SUPFAM" id="SSF52540">
    <property type="entry name" value="P-loop containing nucleoside triphosphate hydrolases"/>
    <property type="match status" value="1"/>
</dbReference>